<keyword evidence="1" id="KW-0812">Transmembrane</keyword>
<keyword evidence="3" id="KW-1185">Reference proteome</keyword>
<dbReference type="EMBL" id="MU006095">
    <property type="protein sequence ID" value="KAF2839477.1"/>
    <property type="molecule type" value="Genomic_DNA"/>
</dbReference>
<proteinExistence type="predicted"/>
<gene>
    <name evidence="2" type="ORF">M501DRAFT_1051808</name>
</gene>
<evidence type="ECO:0000256" key="1">
    <source>
        <dbReference type="SAM" id="Phobius"/>
    </source>
</evidence>
<organism evidence="2 3">
    <name type="scientific">Patellaria atrata CBS 101060</name>
    <dbReference type="NCBI Taxonomy" id="1346257"/>
    <lineage>
        <taxon>Eukaryota</taxon>
        <taxon>Fungi</taxon>
        <taxon>Dikarya</taxon>
        <taxon>Ascomycota</taxon>
        <taxon>Pezizomycotina</taxon>
        <taxon>Dothideomycetes</taxon>
        <taxon>Dothideomycetes incertae sedis</taxon>
        <taxon>Patellariales</taxon>
        <taxon>Patellariaceae</taxon>
        <taxon>Patellaria</taxon>
    </lineage>
</organism>
<accession>A0A9P4SBD0</accession>
<dbReference type="AlphaFoldDB" id="A0A9P4SBD0"/>
<sequence>MLDAYWQTLCGGYWNGNTDSGRTEFLRWYKWKILLRRGFRITSFLGSIRQFTLFRLLFLTVLGLIAYSIGIWQHSSVRFEGRIYPTKLRRAIRTREGYIGLVPGNAGSNDLVAIFKGGRLPLLIRRKGSNFTLLGEVYLHGIMKGEAFEEVAFVLVPPSCLGTRSGNFDITIRFLDRQNKLGSNGY</sequence>
<name>A0A9P4SBD0_9PEZI</name>
<keyword evidence="1" id="KW-1133">Transmembrane helix</keyword>
<keyword evidence="1" id="KW-0472">Membrane</keyword>
<dbReference type="OrthoDB" id="2157530at2759"/>
<dbReference type="Proteomes" id="UP000799429">
    <property type="component" value="Unassembled WGS sequence"/>
</dbReference>
<reference evidence="2" key="1">
    <citation type="journal article" date="2020" name="Stud. Mycol.">
        <title>101 Dothideomycetes genomes: a test case for predicting lifestyles and emergence of pathogens.</title>
        <authorList>
            <person name="Haridas S."/>
            <person name="Albert R."/>
            <person name="Binder M."/>
            <person name="Bloem J."/>
            <person name="Labutti K."/>
            <person name="Salamov A."/>
            <person name="Andreopoulos B."/>
            <person name="Baker S."/>
            <person name="Barry K."/>
            <person name="Bills G."/>
            <person name="Bluhm B."/>
            <person name="Cannon C."/>
            <person name="Castanera R."/>
            <person name="Culley D."/>
            <person name="Daum C."/>
            <person name="Ezra D."/>
            <person name="Gonzalez J."/>
            <person name="Henrissat B."/>
            <person name="Kuo A."/>
            <person name="Liang C."/>
            <person name="Lipzen A."/>
            <person name="Lutzoni F."/>
            <person name="Magnuson J."/>
            <person name="Mondo S."/>
            <person name="Nolan M."/>
            <person name="Ohm R."/>
            <person name="Pangilinan J."/>
            <person name="Park H.-J."/>
            <person name="Ramirez L."/>
            <person name="Alfaro M."/>
            <person name="Sun H."/>
            <person name="Tritt A."/>
            <person name="Yoshinaga Y."/>
            <person name="Zwiers L.-H."/>
            <person name="Turgeon B."/>
            <person name="Goodwin S."/>
            <person name="Spatafora J."/>
            <person name="Crous P."/>
            <person name="Grigoriev I."/>
        </authorList>
    </citation>
    <scope>NUCLEOTIDE SEQUENCE</scope>
    <source>
        <strain evidence="2">CBS 101060</strain>
    </source>
</reference>
<comment type="caution">
    <text evidence="2">The sequence shown here is derived from an EMBL/GenBank/DDBJ whole genome shotgun (WGS) entry which is preliminary data.</text>
</comment>
<evidence type="ECO:0000313" key="3">
    <source>
        <dbReference type="Proteomes" id="UP000799429"/>
    </source>
</evidence>
<protein>
    <submittedName>
        <fullName evidence="2">Uncharacterized protein</fullName>
    </submittedName>
</protein>
<feature type="transmembrane region" description="Helical" evidence="1">
    <location>
        <begin position="53"/>
        <end position="72"/>
    </location>
</feature>
<dbReference type="Pfam" id="PF26639">
    <property type="entry name" value="Het-6_barrel"/>
    <property type="match status" value="1"/>
</dbReference>
<evidence type="ECO:0000313" key="2">
    <source>
        <dbReference type="EMBL" id="KAF2839477.1"/>
    </source>
</evidence>